<sequence length="145" mass="16843">MSEPDLSRALRWVFLKLRRNILSKFQEAGVPLNPPDAHMLEMLEIEPGLSPQDLARLSGIDKAYITRRVRELETHGLICRCRDEQDQRRFRLYLNPDGLQTMNRAQELIHQCEEEMFAPLDPADRQTLTTLLAKCLKKDDDTPSQ</sequence>
<dbReference type="PRINTS" id="PR00598">
    <property type="entry name" value="HTHMARR"/>
</dbReference>
<dbReference type="SMART" id="SM00347">
    <property type="entry name" value="HTH_MARR"/>
    <property type="match status" value="1"/>
</dbReference>
<dbReference type="GO" id="GO:0003677">
    <property type="term" value="F:DNA binding"/>
    <property type="evidence" value="ECO:0007669"/>
    <property type="project" value="UniProtKB-KW"/>
</dbReference>
<proteinExistence type="predicted"/>
<dbReference type="GO" id="GO:0006950">
    <property type="term" value="P:response to stress"/>
    <property type="evidence" value="ECO:0007669"/>
    <property type="project" value="TreeGrafter"/>
</dbReference>
<keyword evidence="3" id="KW-1185">Reference proteome</keyword>
<name>A0A1H2SL73_9PSED</name>
<evidence type="ECO:0000313" key="2">
    <source>
        <dbReference type="EMBL" id="SDW32267.1"/>
    </source>
</evidence>
<dbReference type="GO" id="GO:0003700">
    <property type="term" value="F:DNA-binding transcription factor activity"/>
    <property type="evidence" value="ECO:0007669"/>
    <property type="project" value="InterPro"/>
</dbReference>
<dbReference type="InterPro" id="IPR036388">
    <property type="entry name" value="WH-like_DNA-bd_sf"/>
</dbReference>
<organism evidence="2 3">
    <name type="scientific">Pseudomonas kuykendallii</name>
    <dbReference type="NCBI Taxonomy" id="1007099"/>
    <lineage>
        <taxon>Bacteria</taxon>
        <taxon>Pseudomonadati</taxon>
        <taxon>Pseudomonadota</taxon>
        <taxon>Gammaproteobacteria</taxon>
        <taxon>Pseudomonadales</taxon>
        <taxon>Pseudomonadaceae</taxon>
        <taxon>Pseudomonas</taxon>
    </lineage>
</organism>
<feature type="domain" description="HTH marR-type" evidence="1">
    <location>
        <begin position="3"/>
        <end position="137"/>
    </location>
</feature>
<reference evidence="3" key="1">
    <citation type="submission" date="2016-10" db="EMBL/GenBank/DDBJ databases">
        <authorList>
            <person name="Varghese N."/>
            <person name="Submissions S."/>
        </authorList>
    </citation>
    <scope>NUCLEOTIDE SEQUENCE [LARGE SCALE GENOMIC DNA]</scope>
    <source>
        <strain evidence="3">NRRL B-59562</strain>
    </source>
</reference>
<gene>
    <name evidence="2" type="ORF">SAMN05216287_0687</name>
</gene>
<dbReference type="STRING" id="1007099.SAMN05216287_0687"/>
<dbReference type="AlphaFoldDB" id="A0A1H2SL73"/>
<dbReference type="InterPro" id="IPR000835">
    <property type="entry name" value="HTH_MarR-typ"/>
</dbReference>
<accession>A0A1H2SL73</accession>
<protein>
    <submittedName>
        <fullName evidence="2">DNA-binding transcriptional regulator, MarR family</fullName>
    </submittedName>
</protein>
<dbReference type="PANTHER" id="PTHR33164:SF43">
    <property type="entry name" value="HTH-TYPE TRANSCRIPTIONAL REPRESSOR YETL"/>
    <property type="match status" value="1"/>
</dbReference>
<dbReference type="Pfam" id="PF01047">
    <property type="entry name" value="MarR"/>
    <property type="match status" value="1"/>
</dbReference>
<keyword evidence="2" id="KW-0238">DNA-binding</keyword>
<evidence type="ECO:0000259" key="1">
    <source>
        <dbReference type="PROSITE" id="PS50995"/>
    </source>
</evidence>
<dbReference type="Proteomes" id="UP000243778">
    <property type="component" value="Unassembled WGS sequence"/>
</dbReference>
<evidence type="ECO:0000313" key="3">
    <source>
        <dbReference type="Proteomes" id="UP000243778"/>
    </source>
</evidence>
<dbReference type="PANTHER" id="PTHR33164">
    <property type="entry name" value="TRANSCRIPTIONAL REGULATOR, MARR FAMILY"/>
    <property type="match status" value="1"/>
</dbReference>
<dbReference type="SUPFAM" id="SSF46785">
    <property type="entry name" value="Winged helix' DNA-binding domain"/>
    <property type="match status" value="1"/>
</dbReference>
<dbReference type="OrthoDB" id="6196575at2"/>
<dbReference type="PROSITE" id="PS50995">
    <property type="entry name" value="HTH_MARR_2"/>
    <property type="match status" value="1"/>
</dbReference>
<dbReference type="Gene3D" id="1.10.10.10">
    <property type="entry name" value="Winged helix-like DNA-binding domain superfamily/Winged helix DNA-binding domain"/>
    <property type="match status" value="1"/>
</dbReference>
<dbReference type="InterPro" id="IPR036390">
    <property type="entry name" value="WH_DNA-bd_sf"/>
</dbReference>
<dbReference type="InterPro" id="IPR039422">
    <property type="entry name" value="MarR/SlyA-like"/>
</dbReference>
<dbReference type="EMBL" id="FNNU01000001">
    <property type="protein sequence ID" value="SDW32267.1"/>
    <property type="molecule type" value="Genomic_DNA"/>
</dbReference>
<dbReference type="RefSeq" id="WP_090224622.1">
    <property type="nucleotide sequence ID" value="NZ_FNNU01000001.1"/>
</dbReference>